<organism evidence="3 4">
    <name type="scientific">Halorubrum rubrum</name>
    <dbReference type="NCBI Taxonomy" id="1126240"/>
    <lineage>
        <taxon>Archaea</taxon>
        <taxon>Methanobacteriati</taxon>
        <taxon>Methanobacteriota</taxon>
        <taxon>Stenosarchaea group</taxon>
        <taxon>Halobacteria</taxon>
        <taxon>Halobacteriales</taxon>
        <taxon>Haloferacaceae</taxon>
        <taxon>Halorubrum</taxon>
    </lineage>
</organism>
<dbReference type="InterPro" id="IPR050135">
    <property type="entry name" value="dGTPase-like"/>
</dbReference>
<feature type="region of interest" description="Disordered" evidence="1">
    <location>
        <begin position="187"/>
        <end position="226"/>
    </location>
</feature>
<dbReference type="EMBL" id="JBHSKY010000016">
    <property type="protein sequence ID" value="MFC5279792.1"/>
    <property type="molecule type" value="Genomic_DNA"/>
</dbReference>
<gene>
    <name evidence="3" type="ORF">ACFPM1_13640</name>
</gene>
<dbReference type="PANTHER" id="PTHR11373:SF4">
    <property type="entry name" value="DEOXYNUCLEOSIDE TRIPHOSPHATE TRIPHOSPHOHYDROLASE SAMHD1"/>
    <property type="match status" value="1"/>
</dbReference>
<evidence type="ECO:0000313" key="3">
    <source>
        <dbReference type="EMBL" id="MFC5279792.1"/>
    </source>
</evidence>
<dbReference type="Pfam" id="PF19276">
    <property type="entry name" value="HD_assoc_2"/>
    <property type="match status" value="1"/>
</dbReference>
<dbReference type="Proteomes" id="UP001596118">
    <property type="component" value="Unassembled WGS sequence"/>
</dbReference>
<keyword evidence="4" id="KW-1185">Reference proteome</keyword>
<name>A0ABD5R499_9EURY</name>
<dbReference type="RefSeq" id="WP_256412491.1">
    <property type="nucleotide sequence ID" value="NZ_JANHDM010000010.1"/>
</dbReference>
<proteinExistence type="predicted"/>
<evidence type="ECO:0000256" key="1">
    <source>
        <dbReference type="SAM" id="MobiDB-lite"/>
    </source>
</evidence>
<protein>
    <submittedName>
        <fullName evidence="3">HD domain-containing protein</fullName>
    </submittedName>
</protein>
<feature type="domain" description="HD" evidence="2">
    <location>
        <begin position="50"/>
        <end position="162"/>
    </location>
</feature>
<evidence type="ECO:0000313" key="4">
    <source>
        <dbReference type="Proteomes" id="UP001596118"/>
    </source>
</evidence>
<feature type="compositionally biased region" description="Gly residues" evidence="1">
    <location>
        <begin position="190"/>
        <end position="220"/>
    </location>
</feature>
<dbReference type="InterPro" id="IPR045509">
    <property type="entry name" value="HD_assoc_2"/>
</dbReference>
<dbReference type="SUPFAM" id="SSF109604">
    <property type="entry name" value="HD-domain/PDEase-like"/>
    <property type="match status" value="1"/>
</dbReference>
<dbReference type="InterPro" id="IPR006674">
    <property type="entry name" value="HD_domain"/>
</dbReference>
<comment type="caution">
    <text evidence="3">The sequence shown here is derived from an EMBL/GenBank/DDBJ whole genome shotgun (WGS) entry which is preliminary data.</text>
</comment>
<dbReference type="InterPro" id="IPR003607">
    <property type="entry name" value="HD/PDEase_dom"/>
</dbReference>
<accession>A0ABD5R499</accession>
<dbReference type="CDD" id="cd00077">
    <property type="entry name" value="HDc"/>
    <property type="match status" value="1"/>
</dbReference>
<dbReference type="Pfam" id="PF01966">
    <property type="entry name" value="HD"/>
    <property type="match status" value="1"/>
</dbReference>
<dbReference type="PANTHER" id="PTHR11373">
    <property type="entry name" value="DEOXYNUCLEOSIDE TRIPHOSPHATE TRIPHOSPHOHYDROLASE"/>
    <property type="match status" value="1"/>
</dbReference>
<dbReference type="AlphaFoldDB" id="A0ABD5R499"/>
<dbReference type="SMART" id="SM00471">
    <property type="entry name" value="HDc"/>
    <property type="match status" value="1"/>
</dbReference>
<evidence type="ECO:0000259" key="2">
    <source>
        <dbReference type="PROSITE" id="PS51831"/>
    </source>
</evidence>
<sequence length="426" mass="45665">MNAIKDSVHGHVRLDPVATELIDTPAFQRLRHIKQLSTVRLVYPSANHTRFEHSLGVYHLARRALDGLDLDPDTAAHVRAAALLHDAGHGPYGHQTEGIIRRRTGRDHDDVEWLLTDPDREVTRVLERNGLDPKRVAGLIAGEGGVGALVSGELDVDRMDYLVRDAHHTGVPYGTVDTGRLVNELRLVGDGSGRDGGGNGRDGGGNGRDGGGNGPDGGGSDTDPASADLVLAEGNVATAESLLLARSLMNAVVYRHHVSRVAGAMLERACERYLDRTGTGVETFRRMADHDLLVALREHVPDLGRRIERRDLYKRAVWAGLGEVPAGTVDADHGAALAAEREIAERAGVAPESVVVDVPSRPGLKESGSAVVVDGITQRLSDASELVAGIRAAERSRWRLGVYCPAGHVDAVREAARDVLGLRIPR</sequence>
<dbReference type="PROSITE" id="PS51831">
    <property type="entry name" value="HD"/>
    <property type="match status" value="1"/>
</dbReference>
<dbReference type="Gene3D" id="1.10.3210.10">
    <property type="entry name" value="Hypothetical protein af1432"/>
    <property type="match status" value="1"/>
</dbReference>
<reference evidence="3 4" key="1">
    <citation type="journal article" date="2019" name="Int. J. Syst. Evol. Microbiol.">
        <title>The Global Catalogue of Microorganisms (GCM) 10K type strain sequencing project: providing services to taxonomists for standard genome sequencing and annotation.</title>
        <authorList>
            <consortium name="The Broad Institute Genomics Platform"/>
            <consortium name="The Broad Institute Genome Sequencing Center for Infectious Disease"/>
            <person name="Wu L."/>
            <person name="Ma J."/>
        </authorList>
    </citation>
    <scope>NUCLEOTIDE SEQUENCE [LARGE SCALE GENOMIC DNA]</scope>
    <source>
        <strain evidence="3 4">CGMCC 1.12124</strain>
    </source>
</reference>